<dbReference type="InterPro" id="IPR000652">
    <property type="entry name" value="Triosephosphate_isomerase"/>
</dbReference>
<keyword evidence="6 7" id="KW-0413">Isomerase</keyword>
<evidence type="ECO:0000256" key="3">
    <source>
        <dbReference type="ARBA" id="ARBA00022432"/>
    </source>
</evidence>
<dbReference type="InterPro" id="IPR022896">
    <property type="entry name" value="TrioseP_Isoase_bac/euk"/>
</dbReference>
<dbReference type="PANTHER" id="PTHR21139:SF42">
    <property type="entry name" value="TRIOSEPHOSPHATE ISOMERASE"/>
    <property type="match status" value="1"/>
</dbReference>
<evidence type="ECO:0000256" key="1">
    <source>
        <dbReference type="ARBA" id="ARBA00004939"/>
    </source>
</evidence>
<comment type="function">
    <text evidence="7">Involved in the gluconeogenesis. Catalyzes stereospecifically the conversion of dihydroxyacetone phosphate (DHAP) to D-glyceraldehyde-3-phosphate (G3P).</text>
</comment>
<evidence type="ECO:0000256" key="6">
    <source>
        <dbReference type="ARBA" id="ARBA00023235"/>
    </source>
</evidence>
<comment type="similarity">
    <text evidence="2 7 8">Belongs to the triosephosphate isomerase family.</text>
</comment>
<comment type="pathway">
    <text evidence="7 8">Carbohydrate biosynthesis; gluconeogenesis.</text>
</comment>
<feature type="active site" description="Electrophile" evidence="7">
    <location>
        <position position="90"/>
    </location>
</feature>
<dbReference type="EMBL" id="JANQAO010000001">
    <property type="protein sequence ID" value="MDM5147168.1"/>
    <property type="molecule type" value="Genomic_DNA"/>
</dbReference>
<evidence type="ECO:0000256" key="2">
    <source>
        <dbReference type="ARBA" id="ARBA00007422"/>
    </source>
</evidence>
<comment type="caution">
    <text evidence="9">The sequence shown here is derived from an EMBL/GenBank/DDBJ whole genome shotgun (WGS) entry which is preliminary data.</text>
</comment>
<gene>
    <name evidence="7 9" type="primary">tpiA</name>
    <name evidence="9" type="ORF">NQX30_02085</name>
</gene>
<dbReference type="SUPFAM" id="SSF51351">
    <property type="entry name" value="Triosephosphate isomerase (TIM)"/>
    <property type="match status" value="1"/>
</dbReference>
<organism evidence="9 10">
    <name type="scientific">Candidatus Doriopsillibacter californiensis</name>
    <dbReference type="NCBI Taxonomy" id="2970740"/>
    <lineage>
        <taxon>Bacteria</taxon>
        <taxon>Pseudomonadati</taxon>
        <taxon>Pseudomonadota</taxon>
        <taxon>Gammaproteobacteria</taxon>
        <taxon>Candidatus Tethybacterales</taxon>
        <taxon>Candidatus Persebacteraceae</taxon>
        <taxon>Candidatus Doriopsillibacter</taxon>
    </lineage>
</organism>
<feature type="binding site" evidence="7">
    <location>
        <begin position="225"/>
        <end position="226"/>
    </location>
    <ligand>
        <name>substrate</name>
    </ligand>
</feature>
<dbReference type="HAMAP" id="MF_00147_B">
    <property type="entry name" value="TIM_B"/>
    <property type="match status" value="1"/>
</dbReference>
<feature type="binding site" evidence="7">
    <location>
        <position position="166"/>
    </location>
    <ligand>
        <name>substrate</name>
    </ligand>
</feature>
<dbReference type="Pfam" id="PF00121">
    <property type="entry name" value="TIM"/>
    <property type="match status" value="1"/>
</dbReference>
<evidence type="ECO:0000256" key="4">
    <source>
        <dbReference type="ARBA" id="ARBA00022490"/>
    </source>
</evidence>
<dbReference type="PROSITE" id="PS51440">
    <property type="entry name" value="TIM_2"/>
    <property type="match status" value="1"/>
</dbReference>
<keyword evidence="10" id="KW-1185">Reference proteome</keyword>
<dbReference type="EC" id="5.3.1.1" evidence="7 8"/>
<keyword evidence="4 7" id="KW-0963">Cytoplasm</keyword>
<reference evidence="9" key="2">
    <citation type="journal article" date="2023" name="Microbiome">
        <title>Synthase-selected sorting approach identifies a beta-lactone synthase in a nudibranch symbiotic bacterium.</title>
        <authorList>
            <person name="Dzunkova M."/>
            <person name="La Clair J.J."/>
            <person name="Tyml T."/>
            <person name="Doud D."/>
            <person name="Schulz F."/>
            <person name="Piquer-Esteban S."/>
            <person name="Porcel Sanchis D."/>
            <person name="Osborn A."/>
            <person name="Robinson D."/>
            <person name="Louie K.B."/>
            <person name="Bowen B.P."/>
            <person name="Bowers R.M."/>
            <person name="Lee J."/>
            <person name="Arnau V."/>
            <person name="Diaz-Villanueva W."/>
            <person name="Stepanauskas R."/>
            <person name="Gosliner T."/>
            <person name="Date S.V."/>
            <person name="Northen T.R."/>
            <person name="Cheng J.F."/>
            <person name="Burkart M.D."/>
            <person name="Woyke T."/>
        </authorList>
    </citation>
    <scope>NUCLEOTIDE SEQUENCE</scope>
    <source>
        <strain evidence="9">Df01</strain>
    </source>
</reference>
<dbReference type="InterPro" id="IPR035990">
    <property type="entry name" value="TIM_sf"/>
</dbReference>
<dbReference type="Proteomes" id="UP001168167">
    <property type="component" value="Unassembled WGS sequence"/>
</dbReference>
<keyword evidence="3 7" id="KW-0312">Gluconeogenesis</keyword>
<evidence type="ECO:0000313" key="9">
    <source>
        <dbReference type="EMBL" id="MDM5147168.1"/>
    </source>
</evidence>
<dbReference type="InterPro" id="IPR020861">
    <property type="entry name" value="Triosephosphate_isomerase_AS"/>
</dbReference>
<feature type="active site" description="Proton acceptor" evidence="7">
    <location>
        <position position="160"/>
    </location>
</feature>
<reference evidence="9" key="1">
    <citation type="submission" date="2022-08" db="EMBL/GenBank/DDBJ databases">
        <authorList>
            <person name="Dzunkova M."/>
            <person name="La Clair J."/>
            <person name="Tyml T."/>
            <person name="Doud D."/>
            <person name="Schulz F."/>
            <person name="Piquer S."/>
            <person name="Porcel Sanchis D."/>
            <person name="Osborn A."/>
            <person name="Robinson D."/>
            <person name="Louie K.B."/>
            <person name="Bowen B.P."/>
            <person name="Bowers R."/>
            <person name="Lee J."/>
            <person name="Arnau Llombart V."/>
            <person name="Diaz Villanueva W."/>
            <person name="Gosliner T."/>
            <person name="Northen T."/>
            <person name="Cheng J.-F."/>
            <person name="Burkart M.D."/>
            <person name="Woyke T."/>
        </authorList>
    </citation>
    <scope>NUCLEOTIDE SEQUENCE</scope>
    <source>
        <strain evidence="9">Df01</strain>
    </source>
</reference>
<comment type="pathway">
    <text evidence="7 8">Carbohydrate degradation; glycolysis; D-glyceraldehyde 3-phosphate from glycerone phosphate: step 1/1.</text>
</comment>
<comment type="pathway">
    <text evidence="1">Carbohydrate metabolism; erythritol degradation.</text>
</comment>
<name>A0ABT7QKY9_9GAMM</name>
<evidence type="ECO:0000256" key="5">
    <source>
        <dbReference type="ARBA" id="ARBA00023152"/>
    </source>
</evidence>
<dbReference type="PANTHER" id="PTHR21139">
    <property type="entry name" value="TRIOSEPHOSPHATE ISOMERASE"/>
    <property type="match status" value="1"/>
</dbReference>
<sequence>MQALFFANWKMHGDTAFVNEWTAKFVPPPNCQIVVCPPLPYLATVRAALPTMVAIGAQNVARWIDNGTYTGEVSARMAADSGCRYALIGHSERRVLLHETDKDCAAKIAATVTAGMCPVLCVGESIEERAAGKTDDVIHRQLQALSASGVKLTEAVIAYEPVWAIGSGNTPTVDEIARVRRHLRQWLITENPTIGDKIPLLYGGSVSLSNVDMLGQSDMNGGLVGGASLQPTLFSDICAHSGINR</sequence>
<evidence type="ECO:0000256" key="7">
    <source>
        <dbReference type="HAMAP-Rule" id="MF_00147"/>
    </source>
</evidence>
<dbReference type="GO" id="GO:0004807">
    <property type="term" value="F:triose-phosphate isomerase activity"/>
    <property type="evidence" value="ECO:0007669"/>
    <property type="project" value="UniProtKB-EC"/>
</dbReference>
<proteinExistence type="inferred from homology"/>
<evidence type="ECO:0000313" key="10">
    <source>
        <dbReference type="Proteomes" id="UP001168167"/>
    </source>
</evidence>
<evidence type="ECO:0000256" key="8">
    <source>
        <dbReference type="RuleBase" id="RU363013"/>
    </source>
</evidence>
<dbReference type="InterPro" id="IPR013785">
    <property type="entry name" value="Aldolase_TIM"/>
</dbReference>
<keyword evidence="5 7" id="KW-0324">Glycolysis</keyword>
<dbReference type="Gene3D" id="3.20.20.70">
    <property type="entry name" value="Aldolase class I"/>
    <property type="match status" value="1"/>
</dbReference>
<comment type="subunit">
    <text evidence="7 8">Homodimer.</text>
</comment>
<dbReference type="CDD" id="cd00311">
    <property type="entry name" value="TIM"/>
    <property type="match status" value="1"/>
</dbReference>
<protein>
    <recommendedName>
        <fullName evidence="7 8">Triosephosphate isomerase</fullName>
        <shortName evidence="7">TIM</shortName>
        <shortName evidence="7">TPI</shortName>
        <ecNumber evidence="7 8">5.3.1.1</ecNumber>
    </recommendedName>
    <alternativeName>
        <fullName evidence="7">Triose-phosphate isomerase</fullName>
    </alternativeName>
</protein>
<dbReference type="NCBIfam" id="TIGR00419">
    <property type="entry name" value="tim"/>
    <property type="match status" value="1"/>
</dbReference>
<feature type="binding site" evidence="7">
    <location>
        <begin position="8"/>
        <end position="10"/>
    </location>
    <ligand>
        <name>substrate</name>
    </ligand>
</feature>
<comment type="catalytic activity">
    <reaction evidence="7 8">
        <text>D-glyceraldehyde 3-phosphate = dihydroxyacetone phosphate</text>
        <dbReference type="Rhea" id="RHEA:18585"/>
        <dbReference type="ChEBI" id="CHEBI:57642"/>
        <dbReference type="ChEBI" id="CHEBI:59776"/>
        <dbReference type="EC" id="5.3.1.1"/>
    </reaction>
</comment>
<accession>A0ABT7QKY9</accession>
<comment type="subcellular location">
    <subcellularLocation>
        <location evidence="7 8">Cytoplasm</location>
    </subcellularLocation>
</comment>
<dbReference type="PROSITE" id="PS00171">
    <property type="entry name" value="TIM_1"/>
    <property type="match status" value="1"/>
</dbReference>
<feature type="binding site" evidence="7">
    <location>
        <position position="205"/>
    </location>
    <ligand>
        <name>substrate</name>
    </ligand>
</feature>